<dbReference type="Gene3D" id="3.40.50.300">
    <property type="entry name" value="P-loop containing nucleotide triphosphate hydrolases"/>
    <property type="match status" value="1"/>
</dbReference>
<name>A0ABT7XHX1_9NEIS</name>
<evidence type="ECO:0000313" key="13">
    <source>
        <dbReference type="Proteomes" id="UP001168540"/>
    </source>
</evidence>
<evidence type="ECO:0000256" key="8">
    <source>
        <dbReference type="ARBA" id="ARBA00023004"/>
    </source>
</evidence>
<dbReference type="PANTHER" id="PTHR11669:SF8">
    <property type="entry name" value="DNA POLYMERASE III SUBUNIT DELTA"/>
    <property type="match status" value="1"/>
</dbReference>
<dbReference type="Pfam" id="PF13177">
    <property type="entry name" value="DNA_pol3_delta2"/>
    <property type="match status" value="1"/>
</dbReference>
<keyword evidence="7" id="KW-0239">DNA-directed DNA polymerase</keyword>
<accession>A0ABT7XHX1</accession>
<reference evidence="12" key="1">
    <citation type="submission" date="2023-06" db="EMBL/GenBank/DDBJ databases">
        <authorList>
            <person name="Zhang S."/>
        </authorList>
    </citation>
    <scope>NUCLEOTIDE SEQUENCE</scope>
    <source>
        <strain evidence="12">SG2303</strain>
    </source>
</reference>
<evidence type="ECO:0000256" key="5">
    <source>
        <dbReference type="ARBA" id="ARBA00022705"/>
    </source>
</evidence>
<evidence type="ECO:0000256" key="9">
    <source>
        <dbReference type="ARBA" id="ARBA00049244"/>
    </source>
</evidence>
<dbReference type="EC" id="2.7.7.7" evidence="1"/>
<dbReference type="GO" id="GO:0003887">
    <property type="term" value="F:DNA-directed DNA polymerase activity"/>
    <property type="evidence" value="ECO:0007669"/>
    <property type="project" value="UniProtKB-EC"/>
</dbReference>
<comment type="catalytic activity">
    <reaction evidence="9">
        <text>DNA(n) + a 2'-deoxyribonucleoside 5'-triphosphate = DNA(n+1) + diphosphate</text>
        <dbReference type="Rhea" id="RHEA:22508"/>
        <dbReference type="Rhea" id="RHEA-COMP:17339"/>
        <dbReference type="Rhea" id="RHEA-COMP:17340"/>
        <dbReference type="ChEBI" id="CHEBI:33019"/>
        <dbReference type="ChEBI" id="CHEBI:61560"/>
        <dbReference type="ChEBI" id="CHEBI:173112"/>
        <dbReference type="EC" id="2.7.7.7"/>
    </reaction>
</comment>
<dbReference type="Pfam" id="PF09115">
    <property type="entry name" value="DNApol3-delta_C"/>
    <property type="match status" value="1"/>
</dbReference>
<evidence type="ECO:0000256" key="7">
    <source>
        <dbReference type="ARBA" id="ARBA00022932"/>
    </source>
</evidence>
<evidence type="ECO:0000256" key="1">
    <source>
        <dbReference type="ARBA" id="ARBA00012417"/>
    </source>
</evidence>
<organism evidence="12 13">
    <name type="scientific">Crenobacter oryzisoli</name>
    <dbReference type="NCBI Taxonomy" id="3056844"/>
    <lineage>
        <taxon>Bacteria</taxon>
        <taxon>Pseudomonadati</taxon>
        <taxon>Pseudomonadota</taxon>
        <taxon>Betaproteobacteria</taxon>
        <taxon>Neisseriales</taxon>
        <taxon>Neisseriaceae</taxon>
        <taxon>Crenobacter</taxon>
    </lineage>
</organism>
<dbReference type="InterPro" id="IPR004622">
    <property type="entry name" value="DNA_pol_HolB"/>
</dbReference>
<evidence type="ECO:0000259" key="11">
    <source>
        <dbReference type="PROSITE" id="PS51007"/>
    </source>
</evidence>
<evidence type="ECO:0000256" key="4">
    <source>
        <dbReference type="ARBA" id="ARBA00022695"/>
    </source>
</evidence>
<dbReference type="PANTHER" id="PTHR11669">
    <property type="entry name" value="REPLICATION FACTOR C / DNA POLYMERASE III GAMMA-TAU SUBUNIT"/>
    <property type="match status" value="1"/>
</dbReference>
<dbReference type="RefSeq" id="WP_289827910.1">
    <property type="nucleotide sequence ID" value="NZ_JAUEDK010000001.1"/>
</dbReference>
<dbReference type="InterPro" id="IPR027417">
    <property type="entry name" value="P-loop_NTPase"/>
</dbReference>
<sequence>MSRLPWQADAWQQIRREFGQLPNAWLFTGPAGIGKRAFAESVARALLCESPTSEQDACGHCQACHWLDAGSHPDFRLLSPDGEEEGEAKGPTRKLPQIKVEAVREVIDFAHLTAHRGGRRVVLVDPAEAMNLQAANALLKILEEPPANVLFLLVSHAHARLLPTIKSRCRQFPLTAPDRDTALAWLDEQGVANAEAELALHGGSPLFEHDPAEAALRRDFVAALATPSLAAALSIAEQVDKQKQPLALPLSWLAKWLSDLAGLRLAGHIRYYPDQQAVLSGLAERVDPAALLACYDRVLALIPFGHHTLNVRLQLEALLMDYLKLFAARRAG</sequence>
<dbReference type="PROSITE" id="PS51007">
    <property type="entry name" value="CYTC"/>
    <property type="match status" value="1"/>
</dbReference>
<comment type="caution">
    <text evidence="12">The sequence shown here is derived from an EMBL/GenBank/DDBJ whole genome shotgun (WGS) entry which is preliminary data.</text>
</comment>
<keyword evidence="13" id="KW-1185">Reference proteome</keyword>
<evidence type="ECO:0000256" key="6">
    <source>
        <dbReference type="ARBA" id="ARBA00022723"/>
    </source>
</evidence>
<dbReference type="EMBL" id="JAUEDK010000001">
    <property type="protein sequence ID" value="MDN0073390.1"/>
    <property type="molecule type" value="Genomic_DNA"/>
</dbReference>
<keyword evidence="8 10" id="KW-0408">Iron</keyword>
<keyword evidence="4 12" id="KW-0548">Nucleotidyltransferase</keyword>
<evidence type="ECO:0000256" key="10">
    <source>
        <dbReference type="PROSITE-ProRule" id="PRU00433"/>
    </source>
</evidence>
<dbReference type="InterPro" id="IPR009056">
    <property type="entry name" value="Cyt_c-like_dom"/>
</dbReference>
<keyword evidence="5" id="KW-0235">DNA replication</keyword>
<dbReference type="Proteomes" id="UP001168540">
    <property type="component" value="Unassembled WGS sequence"/>
</dbReference>
<dbReference type="NCBIfam" id="TIGR00678">
    <property type="entry name" value="holB"/>
    <property type="match status" value="1"/>
</dbReference>
<keyword evidence="3 12" id="KW-0808">Transferase</keyword>
<dbReference type="SUPFAM" id="SSF52540">
    <property type="entry name" value="P-loop containing nucleoside triphosphate hydrolases"/>
    <property type="match status" value="1"/>
</dbReference>
<dbReference type="InterPro" id="IPR015199">
    <property type="entry name" value="DNA_pol_III_delta_C"/>
</dbReference>
<keyword evidence="10" id="KW-0349">Heme</keyword>
<proteinExistence type="predicted"/>
<dbReference type="InterPro" id="IPR050238">
    <property type="entry name" value="DNA_Rep/Repair_Clamp_Loader"/>
</dbReference>
<keyword evidence="6 10" id="KW-0479">Metal-binding</keyword>
<evidence type="ECO:0000256" key="2">
    <source>
        <dbReference type="ARBA" id="ARBA00014363"/>
    </source>
</evidence>
<evidence type="ECO:0000313" key="12">
    <source>
        <dbReference type="EMBL" id="MDN0073390.1"/>
    </source>
</evidence>
<protein>
    <recommendedName>
        <fullName evidence="2">DNA polymerase III subunit delta'</fullName>
        <ecNumber evidence="1">2.7.7.7</ecNumber>
    </recommendedName>
</protein>
<feature type="domain" description="Cytochrome c" evidence="11">
    <location>
        <begin position="29"/>
        <end position="190"/>
    </location>
</feature>
<gene>
    <name evidence="12" type="primary">holB</name>
    <name evidence="12" type="ORF">QU481_00560</name>
</gene>
<evidence type="ECO:0000256" key="3">
    <source>
        <dbReference type="ARBA" id="ARBA00022679"/>
    </source>
</evidence>